<evidence type="ECO:0000256" key="9">
    <source>
        <dbReference type="HAMAP-Rule" id="MF_01925"/>
    </source>
</evidence>
<dbReference type="GO" id="GO:0005737">
    <property type="term" value="C:cytoplasm"/>
    <property type="evidence" value="ECO:0007669"/>
    <property type="project" value="UniProtKB-SubCell"/>
</dbReference>
<feature type="domain" description="Pyrroline-5-carboxylate reductase catalytic N-terminal" evidence="12">
    <location>
        <begin position="6"/>
        <end position="101"/>
    </location>
</feature>
<dbReference type="GO" id="GO:0004735">
    <property type="term" value="F:pyrroline-5-carboxylate reductase activity"/>
    <property type="evidence" value="ECO:0007669"/>
    <property type="project" value="UniProtKB-UniRule"/>
</dbReference>
<dbReference type="UniPathway" id="UPA00098">
    <property type="reaction ID" value="UER00361"/>
</dbReference>
<protein>
    <recommendedName>
        <fullName evidence="9 10">Pyrroline-5-carboxylate reductase</fullName>
        <shortName evidence="9">P5C reductase</shortName>
        <shortName evidence="9">P5CR</shortName>
        <ecNumber evidence="9 10">1.5.1.2</ecNumber>
    </recommendedName>
    <alternativeName>
        <fullName evidence="9">PCA reductase</fullName>
    </alternativeName>
</protein>
<accession>A0A498R4Z6</accession>
<evidence type="ECO:0000313" key="15">
    <source>
        <dbReference type="Proteomes" id="UP000277811"/>
    </source>
</evidence>
<gene>
    <name evidence="9" type="primary">proC</name>
    <name evidence="14" type="ORF">LUCI_1401</name>
</gene>
<name>A0A498R4Z6_9FIRM</name>
<keyword evidence="4 9" id="KW-0028">Amino-acid biosynthesis</keyword>
<keyword evidence="15" id="KW-1185">Reference proteome</keyword>
<comment type="catalytic activity">
    <reaction evidence="9">
        <text>L-proline + NADP(+) = (S)-1-pyrroline-5-carboxylate + NADPH + 2 H(+)</text>
        <dbReference type="Rhea" id="RHEA:14109"/>
        <dbReference type="ChEBI" id="CHEBI:15378"/>
        <dbReference type="ChEBI" id="CHEBI:17388"/>
        <dbReference type="ChEBI" id="CHEBI:57783"/>
        <dbReference type="ChEBI" id="CHEBI:58349"/>
        <dbReference type="ChEBI" id="CHEBI:60039"/>
        <dbReference type="EC" id="1.5.1.2"/>
    </reaction>
</comment>
<dbReference type="OrthoDB" id="9805754at2"/>
<evidence type="ECO:0000259" key="12">
    <source>
        <dbReference type="Pfam" id="PF03807"/>
    </source>
</evidence>
<comment type="catalytic activity">
    <reaction evidence="9">
        <text>L-proline + NAD(+) = (S)-1-pyrroline-5-carboxylate + NADH + 2 H(+)</text>
        <dbReference type="Rhea" id="RHEA:14105"/>
        <dbReference type="ChEBI" id="CHEBI:15378"/>
        <dbReference type="ChEBI" id="CHEBI:17388"/>
        <dbReference type="ChEBI" id="CHEBI:57540"/>
        <dbReference type="ChEBI" id="CHEBI:57945"/>
        <dbReference type="ChEBI" id="CHEBI:60039"/>
        <dbReference type="EC" id="1.5.1.2"/>
    </reaction>
</comment>
<keyword evidence="7 9" id="KW-0560">Oxidoreductase</keyword>
<dbReference type="InterPro" id="IPR029036">
    <property type="entry name" value="P5CR_dimer"/>
</dbReference>
<evidence type="ECO:0000256" key="10">
    <source>
        <dbReference type="NCBIfam" id="TIGR00112"/>
    </source>
</evidence>
<evidence type="ECO:0000256" key="3">
    <source>
        <dbReference type="ARBA" id="ARBA00022490"/>
    </source>
</evidence>
<dbReference type="RefSeq" id="WP_122627130.1">
    <property type="nucleotide sequence ID" value="NZ_UPPP01000061.1"/>
</dbReference>
<evidence type="ECO:0000256" key="8">
    <source>
        <dbReference type="ARBA" id="ARBA00058118"/>
    </source>
</evidence>
<dbReference type="PIRSF" id="PIRSF000193">
    <property type="entry name" value="Pyrrol-5-carb_rd"/>
    <property type="match status" value="1"/>
</dbReference>
<dbReference type="NCBIfam" id="TIGR00112">
    <property type="entry name" value="proC"/>
    <property type="match status" value="1"/>
</dbReference>
<organism evidence="14 15">
    <name type="scientific">Lucifera butyrica</name>
    <dbReference type="NCBI Taxonomy" id="1351585"/>
    <lineage>
        <taxon>Bacteria</taxon>
        <taxon>Bacillati</taxon>
        <taxon>Bacillota</taxon>
        <taxon>Negativicutes</taxon>
        <taxon>Veillonellales</taxon>
        <taxon>Veillonellaceae</taxon>
        <taxon>Lucifera</taxon>
    </lineage>
</organism>
<dbReference type="Proteomes" id="UP000277811">
    <property type="component" value="Unassembled WGS sequence"/>
</dbReference>
<dbReference type="InterPro" id="IPR008927">
    <property type="entry name" value="6-PGluconate_DH-like_C_sf"/>
</dbReference>
<dbReference type="Gene3D" id="3.40.50.720">
    <property type="entry name" value="NAD(P)-binding Rossmann-like Domain"/>
    <property type="match status" value="1"/>
</dbReference>
<dbReference type="Pfam" id="PF14748">
    <property type="entry name" value="P5CR_dimer"/>
    <property type="match status" value="1"/>
</dbReference>
<dbReference type="EMBL" id="UPPP01000061">
    <property type="protein sequence ID" value="VBB06185.1"/>
    <property type="molecule type" value="Genomic_DNA"/>
</dbReference>
<evidence type="ECO:0000256" key="6">
    <source>
        <dbReference type="ARBA" id="ARBA00022857"/>
    </source>
</evidence>
<feature type="domain" description="Pyrroline-5-carboxylate reductase dimerisation" evidence="13">
    <location>
        <begin position="164"/>
        <end position="268"/>
    </location>
</feature>
<dbReference type="FunFam" id="3.40.50.720:FF:000190">
    <property type="entry name" value="Pyrroline-5-carboxylate reductase"/>
    <property type="match status" value="1"/>
</dbReference>
<comment type="similarity">
    <text evidence="2 9">Belongs to the pyrroline-5-carboxylate reductase family.</text>
</comment>
<dbReference type="SUPFAM" id="SSF51735">
    <property type="entry name" value="NAD(P)-binding Rossmann-fold domains"/>
    <property type="match status" value="1"/>
</dbReference>
<dbReference type="InterPro" id="IPR000304">
    <property type="entry name" value="Pyrroline-COOH_reductase"/>
</dbReference>
<keyword evidence="3 9" id="KW-0963">Cytoplasm</keyword>
<evidence type="ECO:0000256" key="1">
    <source>
        <dbReference type="ARBA" id="ARBA00004496"/>
    </source>
</evidence>
<comment type="function">
    <text evidence="8 9">Catalyzes the reduction of 1-pyrroline-5-carboxylate (PCA) to L-proline.</text>
</comment>
<dbReference type="PANTHER" id="PTHR11645">
    <property type="entry name" value="PYRROLINE-5-CARBOXYLATE REDUCTASE"/>
    <property type="match status" value="1"/>
</dbReference>
<dbReference type="PANTHER" id="PTHR11645:SF0">
    <property type="entry name" value="PYRROLINE-5-CARBOXYLATE REDUCTASE 3"/>
    <property type="match status" value="1"/>
</dbReference>
<evidence type="ECO:0000313" key="14">
    <source>
        <dbReference type="EMBL" id="VBB06185.1"/>
    </source>
</evidence>
<dbReference type="InterPro" id="IPR028939">
    <property type="entry name" value="P5C_Rdtase_cat_N"/>
</dbReference>
<dbReference type="AlphaFoldDB" id="A0A498R4Z6"/>
<evidence type="ECO:0000256" key="4">
    <source>
        <dbReference type="ARBA" id="ARBA00022605"/>
    </source>
</evidence>
<evidence type="ECO:0000259" key="13">
    <source>
        <dbReference type="Pfam" id="PF14748"/>
    </source>
</evidence>
<evidence type="ECO:0000256" key="2">
    <source>
        <dbReference type="ARBA" id="ARBA00005525"/>
    </source>
</evidence>
<dbReference type="SUPFAM" id="SSF48179">
    <property type="entry name" value="6-phosphogluconate dehydrogenase C-terminal domain-like"/>
    <property type="match status" value="1"/>
</dbReference>
<dbReference type="InterPro" id="IPR036291">
    <property type="entry name" value="NAD(P)-bd_dom_sf"/>
</dbReference>
<dbReference type="HAMAP" id="MF_01925">
    <property type="entry name" value="P5C_reductase"/>
    <property type="match status" value="1"/>
</dbReference>
<feature type="binding site" evidence="11">
    <location>
        <begin position="10"/>
        <end position="15"/>
    </location>
    <ligand>
        <name>NADP(+)</name>
        <dbReference type="ChEBI" id="CHEBI:58349"/>
    </ligand>
</feature>
<comment type="pathway">
    <text evidence="9">Amino-acid biosynthesis; L-proline biosynthesis; L-proline from L-glutamate 5-semialdehyde: step 1/1.</text>
</comment>
<reference evidence="14 15" key="1">
    <citation type="submission" date="2018-06" db="EMBL/GenBank/DDBJ databases">
        <authorList>
            <person name="Strepis N."/>
        </authorList>
    </citation>
    <scope>NUCLEOTIDE SEQUENCE [LARGE SCALE GENOMIC DNA]</scope>
    <source>
        <strain evidence="14">LUCI</strain>
    </source>
</reference>
<evidence type="ECO:0000256" key="11">
    <source>
        <dbReference type="PIRSR" id="PIRSR000193-1"/>
    </source>
</evidence>
<evidence type="ECO:0000256" key="7">
    <source>
        <dbReference type="ARBA" id="ARBA00023002"/>
    </source>
</evidence>
<comment type="subcellular location">
    <subcellularLocation>
        <location evidence="1 9">Cytoplasm</location>
    </subcellularLocation>
</comment>
<evidence type="ECO:0000256" key="5">
    <source>
        <dbReference type="ARBA" id="ARBA00022650"/>
    </source>
</evidence>
<dbReference type="Gene3D" id="1.10.3730.10">
    <property type="entry name" value="ProC C-terminal domain-like"/>
    <property type="match status" value="1"/>
</dbReference>
<keyword evidence="5 9" id="KW-0641">Proline biosynthesis</keyword>
<dbReference type="EC" id="1.5.1.2" evidence="9 10"/>
<dbReference type="Pfam" id="PF03807">
    <property type="entry name" value="F420_oxidored"/>
    <property type="match status" value="1"/>
</dbReference>
<proteinExistence type="inferred from homology"/>
<keyword evidence="6 9" id="KW-0521">NADP</keyword>
<dbReference type="FunFam" id="1.10.3730.10:FF:000001">
    <property type="entry name" value="Pyrroline-5-carboxylate reductase"/>
    <property type="match status" value="1"/>
</dbReference>
<dbReference type="GO" id="GO:0055129">
    <property type="term" value="P:L-proline biosynthetic process"/>
    <property type="evidence" value="ECO:0007669"/>
    <property type="project" value="UniProtKB-UniRule"/>
</dbReference>
<sequence length="274" mass="28274">MLEHKQIGFIGGGAMAEALIKGMLKAGLVQPNQITVSDVVADRLSYLTNTYDISPCADAQQTAGKVDILFLTVKPQVINNVLDTIAPAVSKSTIVISIAAGVTIATLQNKLPAGIAIVRVMPNTPVAVGAGMSAISLGKYANPQTGELAAAIFASVGRVVTVEESVMDAVTGLSGSGPAYAFVLIDALTDAGVRVGFSRQNALLLAAQTLYGAAKMVLDTGEHPAKLRDMVTSPGGTAIAGVHMLEQKGVRAALIDAVVAATNRSREMGKRQHE</sequence>